<comment type="caution">
    <text evidence="2">The sequence shown here is derived from an EMBL/GenBank/DDBJ whole genome shotgun (WGS) entry which is preliminary data.</text>
</comment>
<dbReference type="AlphaFoldDB" id="A0A6A8A4K7"/>
<evidence type="ECO:0000256" key="1">
    <source>
        <dbReference type="SAM" id="SignalP"/>
    </source>
</evidence>
<keyword evidence="3" id="KW-1185">Reference proteome</keyword>
<proteinExistence type="predicted"/>
<dbReference type="Proteomes" id="UP000435138">
    <property type="component" value="Unassembled WGS sequence"/>
</dbReference>
<sequence length="125" mass="13594">MRISALLAILATASPVVAKDPAIHVTQTDGVVHAFRGSSLKGDRVIYAITASDAGSIRFEFRGNNENCGAEIQTTSQLGYLPKLDRFPSERAFKTTDGETFALSFFQNRIARMNGVECAFSFSVE</sequence>
<organism evidence="2 3">
    <name type="scientific">Endobacterium cereale</name>
    <dbReference type="NCBI Taxonomy" id="2663029"/>
    <lineage>
        <taxon>Bacteria</taxon>
        <taxon>Pseudomonadati</taxon>
        <taxon>Pseudomonadota</taxon>
        <taxon>Alphaproteobacteria</taxon>
        <taxon>Hyphomicrobiales</taxon>
        <taxon>Rhizobiaceae</taxon>
        <taxon>Endobacterium</taxon>
    </lineage>
</organism>
<reference evidence="2 3" key="1">
    <citation type="submission" date="2019-11" db="EMBL/GenBank/DDBJ databases">
        <title>Genome analysis of Rhizobacterium cereale a novel genus and species isolated from maize roots in North Spain.</title>
        <authorList>
            <person name="Menendez E."/>
            <person name="Flores-Felix J.D."/>
            <person name="Ramirez-Bahena M.-H."/>
            <person name="Igual J.M."/>
            <person name="Garcia-Fraile P."/>
            <person name="Peix A."/>
            <person name="Velazquez E."/>
        </authorList>
    </citation>
    <scope>NUCLEOTIDE SEQUENCE [LARGE SCALE GENOMIC DNA]</scope>
    <source>
        <strain evidence="2 3">RZME27</strain>
    </source>
</reference>
<dbReference type="EMBL" id="WIXI01000039">
    <property type="protein sequence ID" value="MQY46155.1"/>
    <property type="molecule type" value="Genomic_DNA"/>
</dbReference>
<accession>A0A6A8A4K7</accession>
<name>A0A6A8A4K7_9HYPH</name>
<evidence type="ECO:0000313" key="3">
    <source>
        <dbReference type="Proteomes" id="UP000435138"/>
    </source>
</evidence>
<gene>
    <name evidence="2" type="ORF">GAO09_08835</name>
</gene>
<feature type="chain" id="PRO_5025531227" evidence="1">
    <location>
        <begin position="19"/>
        <end position="125"/>
    </location>
</feature>
<dbReference type="RefSeq" id="WP_153353656.1">
    <property type="nucleotide sequence ID" value="NZ_JAYKOO010000012.1"/>
</dbReference>
<keyword evidence="1" id="KW-0732">Signal</keyword>
<protein>
    <submittedName>
        <fullName evidence="2">Uncharacterized protein</fullName>
    </submittedName>
</protein>
<feature type="signal peptide" evidence="1">
    <location>
        <begin position="1"/>
        <end position="18"/>
    </location>
</feature>
<evidence type="ECO:0000313" key="2">
    <source>
        <dbReference type="EMBL" id="MQY46155.1"/>
    </source>
</evidence>